<evidence type="ECO:0000256" key="2">
    <source>
        <dbReference type="ARBA" id="ARBA00011541"/>
    </source>
</evidence>
<dbReference type="PATRIC" id="fig|1261131.3.peg.620"/>
<reference evidence="9 10" key="1">
    <citation type="journal article" date="2014" name="Mol. Plant Microbe Interact.">
        <title>The complete genome sequence of Candidatus Liberibacter americanus, associated with citrus Huanglongbing.</title>
        <authorList>
            <person name="Wulff N.A."/>
            <person name="Zhang S."/>
            <person name="Setubal J.C."/>
            <person name="Almeida N.F."/>
            <person name="Martins E.C."/>
            <person name="Harakava R."/>
            <person name="Kumar D."/>
            <person name="Rangel L.T."/>
            <person name="Foissac X."/>
            <person name="Bove J."/>
            <person name="Gabriel D.W."/>
        </authorList>
    </citation>
    <scope>NUCLEOTIDE SEQUENCE [LARGE SCALE GENOMIC DNA]</scope>
    <source>
        <strain evidence="9 10">Sao Paulo</strain>
    </source>
</reference>
<dbReference type="KEGG" id="lar:lam_651"/>
<dbReference type="GO" id="GO:0003887">
    <property type="term" value="F:DNA-directed DNA polymerase activity"/>
    <property type="evidence" value="ECO:0007669"/>
    <property type="project" value="UniProtKB-EC"/>
</dbReference>
<evidence type="ECO:0000313" key="8">
    <source>
        <dbReference type="EMBL" id="AHA27997.1"/>
    </source>
</evidence>
<dbReference type="Pfam" id="PF00476">
    <property type="entry name" value="DNA_pol_A"/>
    <property type="match status" value="1"/>
</dbReference>
<dbReference type="EMBL" id="CP006604">
    <property type="protein sequence ID" value="AHA28037.1"/>
    <property type="molecule type" value="Genomic_DNA"/>
</dbReference>
<dbReference type="HOGENOM" id="CLU_012044_0_0_5"/>
<dbReference type="InterPro" id="IPR036397">
    <property type="entry name" value="RNaseH_sf"/>
</dbReference>
<evidence type="ECO:0000313" key="9">
    <source>
        <dbReference type="EMBL" id="AHA28037.1"/>
    </source>
</evidence>
<dbReference type="InterPro" id="IPR002298">
    <property type="entry name" value="DNA_polymerase_A"/>
</dbReference>
<feature type="domain" description="DNA-directed DNA polymerase family A palm" evidence="7">
    <location>
        <begin position="355"/>
        <end position="633"/>
    </location>
</feature>
<dbReference type="InterPro" id="IPR001098">
    <property type="entry name" value="DNA-dir_DNA_pol_A_palm_dom"/>
</dbReference>
<dbReference type="EC" id="2.7.7.7" evidence="3"/>
<proteinExistence type="inferred from homology"/>
<evidence type="ECO:0000256" key="6">
    <source>
        <dbReference type="ARBA" id="ARBA00049244"/>
    </source>
</evidence>
<name>U6B8H6_9HYPH</name>
<dbReference type="SUPFAM" id="SSF56672">
    <property type="entry name" value="DNA/RNA polymerases"/>
    <property type="match status" value="1"/>
</dbReference>
<evidence type="ECO:0000256" key="4">
    <source>
        <dbReference type="ARBA" id="ARBA00022705"/>
    </source>
</evidence>
<dbReference type="STRING" id="1261131.lam_651"/>
<dbReference type="Proteomes" id="UP000017862">
    <property type="component" value="Chromosome"/>
</dbReference>
<dbReference type="AlphaFoldDB" id="U6B8H6"/>
<protein>
    <recommendedName>
        <fullName evidence="3">DNA-directed DNA polymerase</fullName>
        <ecNumber evidence="3">2.7.7.7</ecNumber>
    </recommendedName>
</protein>
<evidence type="ECO:0000256" key="1">
    <source>
        <dbReference type="ARBA" id="ARBA00007705"/>
    </source>
</evidence>
<sequence>MSYLFLDIETRSPLKLQKVGTYAYAESAEILLLAYAIGNQVVQVWDLTIDKIMPVELERAFSDPTVCCVAHNSSFERVCLKLCLEVDIPVHRWKCTMVASRIAGLPASLEAVCQVLKLPEEYSKMAVEGKKLIRRYCYGELGLVKKDDFWGLFKEYCLKDVEACREIFRRLPSVINSEMSLWVLDQIINDRGYQIDLTLANNADQYVKTANRQLDAETRKLTDNQVCSSRCVSSLLEWLSENEQVVLADLKESTIEQVLSNSTLSQRAICVLRNRSEASRSAPRKYQALIDAVSSDGRLRGTLQFYGASRTGRWAGRLFQPQNLPRPKSSTAEIEQAIDNFISSRTVKDPIKLASDCIRSTIIASPNKKLIVADLSGIEARVLAWIAGEQWKLDAFIRGDDIYKLAYAKAFNIPYGTVSKSQRSIGKVMELALGYQGGAKAFLSMASTIGLDLQQMAEQVKSTASIDDWEQAENSAIWMRENHPKNSIDNFLIGTACELLKGAWRKKHPNVVSLWERMQKAFREILNCERNVVLSINHLLKLRRTNNTIQLELPSSRHLSYVDVRDTNGELSYLSTIQAGFREKTYGGKLVENVVQAISRDILVNGMWNASLMGYDIVLSVHDEIVSETHDIPNYNANELCSLMAEVPFWANGLPLKAEGYEALRYRK</sequence>
<dbReference type="GO" id="GO:0004527">
    <property type="term" value="F:exonuclease activity"/>
    <property type="evidence" value="ECO:0007669"/>
    <property type="project" value="UniProtKB-KW"/>
</dbReference>
<keyword evidence="10" id="KW-1185">Reference proteome</keyword>
<dbReference type="GO" id="GO:0006261">
    <property type="term" value="P:DNA-templated DNA replication"/>
    <property type="evidence" value="ECO:0007669"/>
    <property type="project" value="InterPro"/>
</dbReference>
<evidence type="ECO:0000313" key="10">
    <source>
        <dbReference type="Proteomes" id="UP000017862"/>
    </source>
</evidence>
<gene>
    <name evidence="8" type="ORF">lam_651</name>
    <name evidence="9" type="ORF">lam_691</name>
</gene>
<evidence type="ECO:0000256" key="5">
    <source>
        <dbReference type="ARBA" id="ARBA00022839"/>
    </source>
</evidence>
<dbReference type="SMART" id="SM00482">
    <property type="entry name" value="POLAc"/>
    <property type="match status" value="1"/>
</dbReference>
<dbReference type="RefSeq" id="WP_007557619.1">
    <property type="nucleotide sequence ID" value="NC_022793.1"/>
</dbReference>
<dbReference type="EMBL" id="CP006604">
    <property type="protein sequence ID" value="AHA27997.1"/>
    <property type="molecule type" value="Genomic_DNA"/>
</dbReference>
<dbReference type="InterPro" id="IPR012337">
    <property type="entry name" value="RNaseH-like_sf"/>
</dbReference>
<dbReference type="SUPFAM" id="SSF53098">
    <property type="entry name" value="Ribonuclease H-like"/>
    <property type="match status" value="1"/>
</dbReference>
<keyword evidence="5" id="KW-0540">Nuclease</keyword>
<keyword evidence="5" id="KW-0378">Hydrolase</keyword>
<dbReference type="InterPro" id="IPR043502">
    <property type="entry name" value="DNA/RNA_pol_sf"/>
</dbReference>
<evidence type="ECO:0000256" key="3">
    <source>
        <dbReference type="ARBA" id="ARBA00012417"/>
    </source>
</evidence>
<comment type="similarity">
    <text evidence="1">Belongs to the DNA polymerase type-A family.</text>
</comment>
<evidence type="ECO:0000259" key="7">
    <source>
        <dbReference type="SMART" id="SM00482"/>
    </source>
</evidence>
<comment type="subunit">
    <text evidence="2">Single-chain monomer with multiple functions.</text>
</comment>
<dbReference type="Gene3D" id="3.30.420.10">
    <property type="entry name" value="Ribonuclease H-like superfamily/Ribonuclease H"/>
    <property type="match status" value="1"/>
</dbReference>
<dbReference type="GO" id="GO:0003677">
    <property type="term" value="F:DNA binding"/>
    <property type="evidence" value="ECO:0007669"/>
    <property type="project" value="InterPro"/>
</dbReference>
<dbReference type="PANTHER" id="PTHR10133">
    <property type="entry name" value="DNA POLYMERASE I"/>
    <property type="match status" value="1"/>
</dbReference>
<dbReference type="GO" id="GO:0006302">
    <property type="term" value="P:double-strand break repair"/>
    <property type="evidence" value="ECO:0007669"/>
    <property type="project" value="TreeGrafter"/>
</dbReference>
<dbReference type="eggNOG" id="COG0749">
    <property type="taxonomic scope" value="Bacteria"/>
</dbReference>
<organism evidence="9 10">
    <name type="scientific">Candidatus Liberibacter americanus str. Sao Paulo</name>
    <dbReference type="NCBI Taxonomy" id="1261131"/>
    <lineage>
        <taxon>Bacteria</taxon>
        <taxon>Pseudomonadati</taxon>
        <taxon>Pseudomonadota</taxon>
        <taxon>Alphaproteobacteria</taxon>
        <taxon>Hyphomicrobiales</taxon>
        <taxon>Rhizobiaceae</taxon>
        <taxon>Liberibacter</taxon>
    </lineage>
</organism>
<accession>U6B8H6</accession>
<keyword evidence="4" id="KW-0235">DNA replication</keyword>
<keyword evidence="5" id="KW-0269">Exonuclease</keyword>
<dbReference type="Gene3D" id="1.10.150.20">
    <property type="entry name" value="5' to 3' exonuclease, C-terminal subdomain"/>
    <property type="match status" value="1"/>
</dbReference>
<dbReference type="PANTHER" id="PTHR10133:SF27">
    <property type="entry name" value="DNA POLYMERASE NU"/>
    <property type="match status" value="1"/>
</dbReference>
<comment type="catalytic activity">
    <reaction evidence="6">
        <text>DNA(n) + a 2'-deoxyribonucleoside 5'-triphosphate = DNA(n+1) + diphosphate</text>
        <dbReference type="Rhea" id="RHEA:22508"/>
        <dbReference type="Rhea" id="RHEA-COMP:17339"/>
        <dbReference type="Rhea" id="RHEA-COMP:17340"/>
        <dbReference type="ChEBI" id="CHEBI:33019"/>
        <dbReference type="ChEBI" id="CHEBI:61560"/>
        <dbReference type="ChEBI" id="CHEBI:173112"/>
        <dbReference type="EC" id="2.7.7.7"/>
    </reaction>
</comment>
<dbReference type="KEGG" id="lar:lam_691"/>